<organism evidence="4 5">
    <name type="scientific">Rhodococcus globerulus</name>
    <dbReference type="NCBI Taxonomy" id="33008"/>
    <lineage>
        <taxon>Bacteria</taxon>
        <taxon>Bacillati</taxon>
        <taxon>Actinomycetota</taxon>
        <taxon>Actinomycetes</taxon>
        <taxon>Mycobacteriales</taxon>
        <taxon>Nocardiaceae</taxon>
        <taxon>Rhodococcus</taxon>
    </lineage>
</organism>
<dbReference type="Pfam" id="PF00501">
    <property type="entry name" value="AMP-binding"/>
    <property type="match status" value="1"/>
</dbReference>
<feature type="region of interest" description="Disordered" evidence="1">
    <location>
        <begin position="159"/>
        <end position="186"/>
    </location>
</feature>
<dbReference type="InterPro" id="IPR042099">
    <property type="entry name" value="ANL_N_sf"/>
</dbReference>
<proteinExistence type="predicted"/>
<evidence type="ECO:0000313" key="5">
    <source>
        <dbReference type="Proteomes" id="UP001185927"/>
    </source>
</evidence>
<dbReference type="InterPro" id="IPR045851">
    <property type="entry name" value="AMP-bd_C_sf"/>
</dbReference>
<dbReference type="SUPFAM" id="SSF56801">
    <property type="entry name" value="Acetyl-CoA synthetase-like"/>
    <property type="match status" value="1"/>
</dbReference>
<dbReference type="PANTHER" id="PTHR43767:SF1">
    <property type="entry name" value="NONRIBOSOMAL PEPTIDE SYNTHASE PES1 (EUROFUNG)-RELATED"/>
    <property type="match status" value="1"/>
</dbReference>
<gene>
    <name evidence="4" type="ORF">R3Q16_32525</name>
</gene>
<dbReference type="InterPro" id="IPR050237">
    <property type="entry name" value="ATP-dep_AMP-bd_enzyme"/>
</dbReference>
<evidence type="ECO:0000259" key="2">
    <source>
        <dbReference type="Pfam" id="PF00501"/>
    </source>
</evidence>
<reference evidence="4 5" key="1">
    <citation type="submission" date="2023-10" db="EMBL/GenBank/DDBJ databases">
        <title>Development of a sustainable strategy for remediation of hydrocarbon-contaminated territories based on the waste exchange concept.</title>
        <authorList>
            <person name="Krivoruchko A."/>
        </authorList>
    </citation>
    <scope>NUCLEOTIDE SEQUENCE [LARGE SCALE GENOMIC DNA]</scope>
    <source>
        <strain evidence="4 5">IEGM 1203</strain>
    </source>
</reference>
<sequence length="521" mass="57262">MAEFGEGDTRQVTAESSTTNSFYEFAVADPDRTAITGDVEDISFGSLLTRVNRVSNRLRQLGLRCGDTVAALVHNDTVYWELVLATGQIGMYLVPINIHLTPREISYIVVDSEAKVLVAHADLVAGLTEIAHLLPRNRFVVGTATVDTWQPFDRLYGSEREPDDRSAGAVMGYTSGTTGHPKGVRRRLRPMSPERHATGSVRSIEWGLGSGKGVHLVCSPLYHSAPGTFATAALHFGHTIVCRRKFDPELVLRDIDRFAVTNVHMVPTHFQRLLRLPVPVRDSFALASMKVVVHAGAACPIPTKRRMIAWFGPVVWEYYGATESGLVSVVNSAQWLERPGTVGRSVRGVSTKILDADGRELPQGEVGLVYSHGHFEFEYHRDAEKTAAARVGEFSTAGDIGRLDDDGYLYILDRRSDLIISGGVNIYPTEIEDYLLLHPAVGDVGVVGVPDDDWGQSVLAVVQPVLGVECGRELVDDLLEHCREGLAPYKTPRRIEFSSALPRTDAGKLLRRTLRDQFAAQ</sequence>
<evidence type="ECO:0000313" key="4">
    <source>
        <dbReference type="EMBL" id="MDV6271342.1"/>
    </source>
</evidence>
<evidence type="ECO:0000256" key="1">
    <source>
        <dbReference type="SAM" id="MobiDB-lite"/>
    </source>
</evidence>
<protein>
    <submittedName>
        <fullName evidence="4">AMP-binding protein</fullName>
    </submittedName>
</protein>
<keyword evidence="5" id="KW-1185">Reference proteome</keyword>
<comment type="caution">
    <text evidence="4">The sequence shown here is derived from an EMBL/GenBank/DDBJ whole genome shotgun (WGS) entry which is preliminary data.</text>
</comment>
<dbReference type="InterPro" id="IPR020845">
    <property type="entry name" value="AMP-binding_CS"/>
</dbReference>
<dbReference type="PANTHER" id="PTHR43767">
    <property type="entry name" value="LONG-CHAIN-FATTY-ACID--COA LIGASE"/>
    <property type="match status" value="1"/>
</dbReference>
<dbReference type="EMBL" id="JAWLKB010000040">
    <property type="protein sequence ID" value="MDV6271342.1"/>
    <property type="molecule type" value="Genomic_DNA"/>
</dbReference>
<evidence type="ECO:0000259" key="3">
    <source>
        <dbReference type="Pfam" id="PF13193"/>
    </source>
</evidence>
<accession>A0ABU4C4A5</accession>
<dbReference type="Pfam" id="PF13193">
    <property type="entry name" value="AMP-binding_C"/>
    <property type="match status" value="1"/>
</dbReference>
<dbReference type="PROSITE" id="PS00455">
    <property type="entry name" value="AMP_BINDING"/>
    <property type="match status" value="1"/>
</dbReference>
<dbReference type="RefSeq" id="WP_317545787.1">
    <property type="nucleotide sequence ID" value="NZ_JAWLKB010000040.1"/>
</dbReference>
<dbReference type="Gene3D" id="3.40.50.12780">
    <property type="entry name" value="N-terminal domain of ligase-like"/>
    <property type="match status" value="1"/>
</dbReference>
<dbReference type="InterPro" id="IPR025110">
    <property type="entry name" value="AMP-bd_C"/>
</dbReference>
<dbReference type="Proteomes" id="UP001185927">
    <property type="component" value="Unassembled WGS sequence"/>
</dbReference>
<feature type="domain" description="AMP-dependent synthetase/ligase" evidence="2">
    <location>
        <begin position="24"/>
        <end position="374"/>
    </location>
</feature>
<dbReference type="InterPro" id="IPR000873">
    <property type="entry name" value="AMP-dep_synth/lig_dom"/>
</dbReference>
<name>A0ABU4C4A5_RHOGO</name>
<dbReference type="Gene3D" id="3.30.300.30">
    <property type="match status" value="1"/>
</dbReference>
<feature type="domain" description="AMP-binding enzyme C-terminal" evidence="3">
    <location>
        <begin position="430"/>
        <end position="508"/>
    </location>
</feature>